<evidence type="ECO:0000313" key="2">
    <source>
        <dbReference type="EMBL" id="NYJ75261.1"/>
    </source>
</evidence>
<evidence type="ECO:0000313" key="3">
    <source>
        <dbReference type="Proteomes" id="UP000571817"/>
    </source>
</evidence>
<accession>A0A853DKK3</accession>
<dbReference type="Proteomes" id="UP000571817">
    <property type="component" value="Unassembled WGS sequence"/>
</dbReference>
<feature type="signal peptide" evidence="1">
    <location>
        <begin position="1"/>
        <end position="19"/>
    </location>
</feature>
<evidence type="ECO:0008006" key="4">
    <source>
        <dbReference type="Google" id="ProtNLM"/>
    </source>
</evidence>
<organism evidence="2 3">
    <name type="scientific">Allobranchiibius huperziae</name>
    <dbReference type="NCBI Taxonomy" id="1874116"/>
    <lineage>
        <taxon>Bacteria</taxon>
        <taxon>Bacillati</taxon>
        <taxon>Actinomycetota</taxon>
        <taxon>Actinomycetes</taxon>
        <taxon>Micrococcales</taxon>
        <taxon>Dermacoccaceae</taxon>
        <taxon>Allobranchiibius</taxon>
    </lineage>
</organism>
<dbReference type="EMBL" id="JACCFW010000001">
    <property type="protein sequence ID" value="NYJ75261.1"/>
    <property type="molecule type" value="Genomic_DNA"/>
</dbReference>
<dbReference type="AlphaFoldDB" id="A0A853DKK3"/>
<dbReference type="RefSeq" id="WP_179481784.1">
    <property type="nucleotide sequence ID" value="NZ_JACCFW010000001.1"/>
</dbReference>
<name>A0A853DKK3_9MICO</name>
<keyword evidence="3" id="KW-1185">Reference proteome</keyword>
<feature type="chain" id="PRO_5038931651" description="Lipoprotein" evidence="1">
    <location>
        <begin position="20"/>
        <end position="363"/>
    </location>
</feature>
<protein>
    <recommendedName>
        <fullName evidence="4">Lipoprotein</fullName>
    </recommendedName>
</protein>
<evidence type="ECO:0000256" key="1">
    <source>
        <dbReference type="SAM" id="SignalP"/>
    </source>
</evidence>
<comment type="caution">
    <text evidence="2">The sequence shown here is derived from an EMBL/GenBank/DDBJ whole genome shotgun (WGS) entry which is preliminary data.</text>
</comment>
<keyword evidence="1" id="KW-0732">Signal</keyword>
<dbReference type="PROSITE" id="PS51257">
    <property type="entry name" value="PROKAR_LIPOPROTEIN"/>
    <property type="match status" value="1"/>
</dbReference>
<proteinExistence type="predicted"/>
<reference evidence="2 3" key="1">
    <citation type="submission" date="2020-07" db="EMBL/GenBank/DDBJ databases">
        <title>Sequencing the genomes of 1000 actinobacteria strains.</title>
        <authorList>
            <person name="Klenk H.-P."/>
        </authorList>
    </citation>
    <scope>NUCLEOTIDE SEQUENCE [LARGE SCALE GENOMIC DNA]</scope>
    <source>
        <strain evidence="2 3">DSM 29531</strain>
    </source>
</reference>
<sequence>MRRGAGAAAAAAVAAVALTGCSVSFHVGGTRSGTARAPVPPSIVHDGRVSLDFRQTPTRAAFGLPADQSWRGYEARYKHTYALSITLPGGVLRLPAHSIDGDTDDAGGAVDTDHSHRPKYFTVDVLYPSEDAADTALAQQSALLGISHRPSASDALVDGSPSRDLFVEVQRQSSLSATLSAPGERYYYFSFDRYDNAAVAAVLHDGRMDVDARTRPSRAQLGFLDDYARADIQTTPPSKAPVALTLRTPHGTVTLAVDSLTSTSGRDADPQLVRQRAAPSRTSTTWVGAVAEARAQLVRAAPALGLAPSAISALFAGPADTAHTVRTTTSAYDLEVSVQADPSEPGPYAASIGYRFTWRDPAG</sequence>
<gene>
    <name evidence="2" type="ORF">HNR15_002224</name>
</gene>